<feature type="domain" description="Helix-turn-helix" evidence="1">
    <location>
        <begin position="80"/>
        <end position="120"/>
    </location>
</feature>
<name>A0ABW7JHY0_9NOCA</name>
<proteinExistence type="predicted"/>
<sequence length="127" mass="13436">MTIERVVGVVLTDDDAHTLVDALAVFRSVLRGQGSKPTAKLESLYSRLISAVRVSETHAGASISANHGVVGAVFEHGVIDTATAADILGCTESNVRDLARRGKLAARLVGGRWLLDTRAVFDRAAAR</sequence>
<organism evidence="2 3">
    <name type="scientific">Antrihabitans spumae</name>
    <dbReference type="NCBI Taxonomy" id="3373370"/>
    <lineage>
        <taxon>Bacteria</taxon>
        <taxon>Bacillati</taxon>
        <taxon>Actinomycetota</taxon>
        <taxon>Actinomycetes</taxon>
        <taxon>Mycobacteriales</taxon>
        <taxon>Nocardiaceae</taxon>
        <taxon>Antrihabitans</taxon>
    </lineage>
</organism>
<dbReference type="Pfam" id="PF12728">
    <property type="entry name" value="HTH_17"/>
    <property type="match status" value="1"/>
</dbReference>
<evidence type="ECO:0000313" key="3">
    <source>
        <dbReference type="Proteomes" id="UP001609175"/>
    </source>
</evidence>
<dbReference type="InterPro" id="IPR041657">
    <property type="entry name" value="HTH_17"/>
</dbReference>
<comment type="caution">
    <text evidence="2">The sequence shown here is derived from an EMBL/GenBank/DDBJ whole genome shotgun (WGS) entry which is preliminary data.</text>
</comment>
<dbReference type="RefSeq" id="WP_395112968.1">
    <property type="nucleotide sequence ID" value="NZ_JBIMSO010000024.1"/>
</dbReference>
<reference evidence="2 3" key="1">
    <citation type="submission" date="2024-10" db="EMBL/GenBank/DDBJ databases">
        <authorList>
            <person name="Riesco R."/>
        </authorList>
    </citation>
    <scope>NUCLEOTIDE SEQUENCE [LARGE SCALE GENOMIC DNA]</scope>
    <source>
        <strain evidence="2 3">NCIMB 15449</strain>
    </source>
</reference>
<gene>
    <name evidence="2" type="ORF">ACHIPZ_04955</name>
</gene>
<dbReference type="EMBL" id="JBIMSO010000024">
    <property type="protein sequence ID" value="MFH5207567.1"/>
    <property type="molecule type" value="Genomic_DNA"/>
</dbReference>
<dbReference type="Proteomes" id="UP001609175">
    <property type="component" value="Unassembled WGS sequence"/>
</dbReference>
<protein>
    <submittedName>
        <fullName evidence="2">Helix-turn-helix domain-containing protein</fullName>
    </submittedName>
</protein>
<accession>A0ABW7JHY0</accession>
<evidence type="ECO:0000313" key="2">
    <source>
        <dbReference type="EMBL" id="MFH5207567.1"/>
    </source>
</evidence>
<evidence type="ECO:0000259" key="1">
    <source>
        <dbReference type="Pfam" id="PF12728"/>
    </source>
</evidence>